<evidence type="ECO:0000256" key="1">
    <source>
        <dbReference type="ARBA" id="ARBA00009356"/>
    </source>
</evidence>
<dbReference type="PANTHER" id="PTHR11655">
    <property type="entry name" value="60S/50S RIBOSOMAL PROTEIN L6/L9"/>
    <property type="match status" value="1"/>
</dbReference>
<dbReference type="InterPro" id="IPR000702">
    <property type="entry name" value="Ribosomal_uL6-like"/>
</dbReference>
<keyword evidence="2 6" id="KW-0699">rRNA-binding</keyword>
<evidence type="ECO:0000313" key="11">
    <source>
        <dbReference type="Proteomes" id="UP000280842"/>
    </source>
</evidence>
<gene>
    <name evidence="6" type="primary">rplF</name>
    <name evidence="10" type="ORF">CLV39_1699</name>
</gene>
<dbReference type="SUPFAM" id="SSF56053">
    <property type="entry name" value="Ribosomal protein L6"/>
    <property type="match status" value="2"/>
</dbReference>
<feature type="domain" description="Large ribosomal subunit protein uL6 alpha-beta" evidence="9">
    <location>
        <begin position="91"/>
        <end position="165"/>
    </location>
</feature>
<name>A0A3M0B5J8_9AQUI</name>
<dbReference type="Pfam" id="PF00347">
    <property type="entry name" value="Ribosomal_L6"/>
    <property type="match status" value="2"/>
</dbReference>
<dbReference type="InterPro" id="IPR002358">
    <property type="entry name" value="Ribosomal_uL6_CS"/>
</dbReference>
<evidence type="ECO:0000256" key="3">
    <source>
        <dbReference type="ARBA" id="ARBA00022884"/>
    </source>
</evidence>
<evidence type="ECO:0000259" key="9">
    <source>
        <dbReference type="Pfam" id="PF00347"/>
    </source>
</evidence>
<dbReference type="OrthoDB" id="9805007at2"/>
<evidence type="ECO:0000256" key="7">
    <source>
        <dbReference type="RuleBase" id="RU003869"/>
    </source>
</evidence>
<dbReference type="NCBIfam" id="TIGR03654">
    <property type="entry name" value="L6_bact"/>
    <property type="match status" value="1"/>
</dbReference>
<dbReference type="FunFam" id="3.90.930.12:FF:000002">
    <property type="entry name" value="50S ribosomal protein L6"/>
    <property type="match status" value="1"/>
</dbReference>
<dbReference type="GO" id="GO:0019843">
    <property type="term" value="F:rRNA binding"/>
    <property type="evidence" value="ECO:0007669"/>
    <property type="project" value="UniProtKB-UniRule"/>
</dbReference>
<keyword evidence="3 6" id="KW-0694">RNA-binding</keyword>
<evidence type="ECO:0000256" key="5">
    <source>
        <dbReference type="ARBA" id="ARBA00023274"/>
    </source>
</evidence>
<dbReference type="Proteomes" id="UP000280842">
    <property type="component" value="Unassembled WGS sequence"/>
</dbReference>
<evidence type="ECO:0000313" key="10">
    <source>
        <dbReference type="EMBL" id="RMA92451.1"/>
    </source>
</evidence>
<dbReference type="Gene3D" id="3.90.930.12">
    <property type="entry name" value="Ribosomal protein L6, alpha-beta domain"/>
    <property type="match status" value="2"/>
</dbReference>
<evidence type="ECO:0000256" key="8">
    <source>
        <dbReference type="RuleBase" id="RU003870"/>
    </source>
</evidence>
<organism evidence="10 11">
    <name type="scientific">Hydrogenothermus marinus</name>
    <dbReference type="NCBI Taxonomy" id="133270"/>
    <lineage>
        <taxon>Bacteria</taxon>
        <taxon>Pseudomonadati</taxon>
        <taxon>Aquificota</taxon>
        <taxon>Aquificia</taxon>
        <taxon>Aquificales</taxon>
        <taxon>Hydrogenothermaceae</taxon>
        <taxon>Hydrogenothermus</taxon>
    </lineage>
</organism>
<comment type="similarity">
    <text evidence="1 6 7">Belongs to the universal ribosomal protein uL6 family.</text>
</comment>
<evidence type="ECO:0000256" key="2">
    <source>
        <dbReference type="ARBA" id="ARBA00022730"/>
    </source>
</evidence>
<keyword evidence="4 6" id="KW-0689">Ribosomal protein</keyword>
<feature type="domain" description="Large ribosomal subunit protein uL6 alpha-beta" evidence="9">
    <location>
        <begin position="11"/>
        <end position="83"/>
    </location>
</feature>
<dbReference type="FunFam" id="3.90.930.12:FF:000001">
    <property type="entry name" value="50S ribosomal protein L6"/>
    <property type="match status" value="1"/>
</dbReference>
<proteinExistence type="inferred from homology"/>
<dbReference type="PRINTS" id="PR00059">
    <property type="entry name" value="RIBOSOMALL6"/>
</dbReference>
<dbReference type="GO" id="GO:0003735">
    <property type="term" value="F:structural constituent of ribosome"/>
    <property type="evidence" value="ECO:0007669"/>
    <property type="project" value="UniProtKB-UniRule"/>
</dbReference>
<sequence>MSRIGRKPIEIPNGVDVQISENNFVKVKGPKGELSNTFHPALKIEKEDNVIKIERPSDESFMRAIHGTTRALLANMVKGVTEGFTVELEIVGIGYRAAMKGKKLELQLGYSHPIEYEPPEGIQISVEGNNIIKVSGIDKQLVGQVAAEIKEFRKPDPYKGKGIRYKGEQLKLKPGKSVGKK</sequence>
<dbReference type="InterPro" id="IPR036789">
    <property type="entry name" value="Ribosomal_uL6-like_a/b-dom_sf"/>
</dbReference>
<keyword evidence="11" id="KW-1185">Reference proteome</keyword>
<dbReference type="InterPro" id="IPR020040">
    <property type="entry name" value="Ribosomal_uL6_a/b-dom"/>
</dbReference>
<dbReference type="PIRSF" id="PIRSF002162">
    <property type="entry name" value="Ribosomal_L6"/>
    <property type="match status" value="1"/>
</dbReference>
<accession>A0A3M0B5J8</accession>
<dbReference type="RefSeq" id="WP_121923789.1">
    <property type="nucleotide sequence ID" value="NZ_REFO01000018.1"/>
</dbReference>
<dbReference type="PANTHER" id="PTHR11655:SF14">
    <property type="entry name" value="LARGE RIBOSOMAL SUBUNIT PROTEIN UL6M"/>
    <property type="match status" value="1"/>
</dbReference>
<dbReference type="GO" id="GO:0022625">
    <property type="term" value="C:cytosolic large ribosomal subunit"/>
    <property type="evidence" value="ECO:0007669"/>
    <property type="project" value="UniProtKB-UniRule"/>
</dbReference>
<dbReference type="EMBL" id="REFO01000018">
    <property type="protein sequence ID" value="RMA92451.1"/>
    <property type="molecule type" value="Genomic_DNA"/>
</dbReference>
<comment type="subunit">
    <text evidence="6">Part of the 50S ribosomal subunit.</text>
</comment>
<dbReference type="AlphaFoldDB" id="A0A3M0B5J8"/>
<dbReference type="HAMAP" id="MF_01365_B">
    <property type="entry name" value="Ribosomal_uL6_B"/>
    <property type="match status" value="1"/>
</dbReference>
<dbReference type="PROSITE" id="PS00525">
    <property type="entry name" value="RIBOSOMAL_L6_1"/>
    <property type="match status" value="1"/>
</dbReference>
<protein>
    <recommendedName>
        <fullName evidence="6">Large ribosomal subunit protein uL6</fullName>
    </recommendedName>
</protein>
<comment type="caution">
    <text evidence="10">The sequence shown here is derived from an EMBL/GenBank/DDBJ whole genome shotgun (WGS) entry which is preliminary data.</text>
</comment>
<evidence type="ECO:0000256" key="4">
    <source>
        <dbReference type="ARBA" id="ARBA00022980"/>
    </source>
</evidence>
<reference evidence="10 11" key="1">
    <citation type="submission" date="2018-10" db="EMBL/GenBank/DDBJ databases">
        <title>Genomic Encyclopedia of Archaeal and Bacterial Type Strains, Phase II (KMG-II): from individual species to whole genera.</title>
        <authorList>
            <person name="Goeker M."/>
        </authorList>
    </citation>
    <scope>NUCLEOTIDE SEQUENCE [LARGE SCALE GENOMIC DNA]</scope>
    <source>
        <strain evidence="10 11">VM1</strain>
    </source>
</reference>
<dbReference type="GO" id="GO:0002181">
    <property type="term" value="P:cytoplasmic translation"/>
    <property type="evidence" value="ECO:0007669"/>
    <property type="project" value="TreeGrafter"/>
</dbReference>
<evidence type="ECO:0000256" key="6">
    <source>
        <dbReference type="HAMAP-Rule" id="MF_01365"/>
    </source>
</evidence>
<keyword evidence="5 6" id="KW-0687">Ribonucleoprotein</keyword>
<comment type="function">
    <text evidence="6 8">This protein binds to the 23S rRNA, and is important in its secondary structure. It is located near the subunit interface in the base of the L7/L12 stalk, and near the tRNA binding site of the peptidyltransferase center.</text>
</comment>
<dbReference type="InterPro" id="IPR019906">
    <property type="entry name" value="Ribosomal_uL6_bac-type"/>
</dbReference>